<proteinExistence type="predicted"/>
<dbReference type="EMBL" id="SCIU01000024">
    <property type="protein sequence ID" value="RXB29794.1"/>
    <property type="molecule type" value="Genomic_DNA"/>
</dbReference>
<sequence length="173" mass="19966">MARKIYVSMTDMAKRYGYTLNAIKSWRAEGLPYSDNPAGIPENEGTLWIVQNKINPMRNMSVRDEFEKEKLREQVAKADLATYAAQEKSGELIPVELVQAQLNQFCQSLKDSIRLIPSKHGIEIMESANDIQELKEKLKEIFNRTLNELGESFEQDFEHVDKPEEKEDSEIEL</sequence>
<dbReference type="RefSeq" id="WP_000101429.1">
    <property type="nucleotide sequence ID" value="NZ_CP107720.1"/>
</dbReference>
<accession>A0A9Q7KAB0</accession>
<gene>
    <name evidence="2" type="ORF">EPS97_13530</name>
</gene>
<evidence type="ECO:0000313" key="3">
    <source>
        <dbReference type="Proteomes" id="UP000290652"/>
    </source>
</evidence>
<dbReference type="AlphaFoldDB" id="A0A9Q7KAB0"/>
<feature type="compositionally biased region" description="Basic and acidic residues" evidence="1">
    <location>
        <begin position="156"/>
        <end position="165"/>
    </location>
</feature>
<dbReference type="Proteomes" id="UP000290652">
    <property type="component" value="Unassembled WGS sequence"/>
</dbReference>
<name>A0A9Q7KAB0_ECOLX</name>
<protein>
    <recommendedName>
        <fullName evidence="4">Terminase small subunit</fullName>
    </recommendedName>
</protein>
<evidence type="ECO:0000313" key="2">
    <source>
        <dbReference type="EMBL" id="RXB29794.1"/>
    </source>
</evidence>
<feature type="region of interest" description="Disordered" evidence="1">
    <location>
        <begin position="153"/>
        <end position="173"/>
    </location>
</feature>
<comment type="caution">
    <text evidence="2">The sequence shown here is derived from an EMBL/GenBank/DDBJ whole genome shotgun (WGS) entry which is preliminary data.</text>
</comment>
<reference evidence="2 3" key="1">
    <citation type="submission" date="2019-01" db="EMBL/GenBank/DDBJ databases">
        <title>Genomic analysis of febrile catheter-associated UTI E. coli isolates.</title>
        <authorList>
            <person name="Potter R."/>
            <person name="Zou Z."/>
            <person name="Henderson J."/>
            <person name="Dantas G."/>
        </authorList>
    </citation>
    <scope>NUCLEOTIDE SEQUENCE [LARGE SCALE GENOMIC DNA]</scope>
    <source>
        <strain evidence="2 3">49_rectal</strain>
    </source>
</reference>
<organism evidence="2 3">
    <name type="scientific">Escherichia coli</name>
    <dbReference type="NCBI Taxonomy" id="562"/>
    <lineage>
        <taxon>Bacteria</taxon>
        <taxon>Pseudomonadati</taxon>
        <taxon>Pseudomonadota</taxon>
        <taxon>Gammaproteobacteria</taxon>
        <taxon>Enterobacterales</taxon>
        <taxon>Enterobacteriaceae</taxon>
        <taxon>Escherichia</taxon>
    </lineage>
</organism>
<evidence type="ECO:0008006" key="4">
    <source>
        <dbReference type="Google" id="ProtNLM"/>
    </source>
</evidence>
<evidence type="ECO:0000256" key="1">
    <source>
        <dbReference type="SAM" id="MobiDB-lite"/>
    </source>
</evidence>